<feature type="transmembrane region" description="Helical" evidence="1">
    <location>
        <begin position="31"/>
        <end position="53"/>
    </location>
</feature>
<keyword evidence="1" id="KW-0472">Membrane</keyword>
<dbReference type="AlphaFoldDB" id="A0A430KSD9"/>
<gene>
    <name evidence="2" type="ORF">EH243_08570</name>
</gene>
<name>A0A430KSD9_9GAMM</name>
<dbReference type="OrthoDB" id="7871259at2"/>
<organism evidence="2 3">
    <name type="scientific">Amphritea opalescens</name>
    <dbReference type="NCBI Taxonomy" id="2490544"/>
    <lineage>
        <taxon>Bacteria</taxon>
        <taxon>Pseudomonadati</taxon>
        <taxon>Pseudomonadota</taxon>
        <taxon>Gammaproteobacteria</taxon>
        <taxon>Oceanospirillales</taxon>
        <taxon>Oceanospirillaceae</taxon>
        <taxon>Amphritea</taxon>
    </lineage>
</organism>
<feature type="transmembrane region" description="Helical" evidence="1">
    <location>
        <begin position="65"/>
        <end position="86"/>
    </location>
</feature>
<evidence type="ECO:0000313" key="3">
    <source>
        <dbReference type="Proteomes" id="UP000283087"/>
    </source>
</evidence>
<proteinExistence type="predicted"/>
<keyword evidence="3" id="KW-1185">Reference proteome</keyword>
<reference evidence="2 3" key="1">
    <citation type="submission" date="2018-11" db="EMBL/GenBank/DDBJ databases">
        <title>The draft genome sequence of Amphritea opalescens ANRC-JH13T.</title>
        <authorList>
            <person name="Fang Z."/>
            <person name="Zhang Y."/>
            <person name="Han X."/>
        </authorList>
    </citation>
    <scope>NUCLEOTIDE SEQUENCE [LARGE SCALE GENOMIC DNA]</scope>
    <source>
        <strain evidence="2 3">ANRC-JH13</strain>
    </source>
</reference>
<evidence type="ECO:0000313" key="2">
    <source>
        <dbReference type="EMBL" id="RTE66254.1"/>
    </source>
</evidence>
<keyword evidence="1" id="KW-1133">Transmembrane helix</keyword>
<dbReference type="Proteomes" id="UP000283087">
    <property type="component" value="Unassembled WGS sequence"/>
</dbReference>
<keyword evidence="1" id="KW-0812">Transmembrane</keyword>
<dbReference type="Pfam" id="PF11391">
    <property type="entry name" value="DUF2798"/>
    <property type="match status" value="2"/>
</dbReference>
<feature type="transmembrane region" description="Helical" evidence="1">
    <location>
        <begin position="98"/>
        <end position="123"/>
    </location>
</feature>
<dbReference type="InterPro" id="IPR021529">
    <property type="entry name" value="DUF2798"/>
</dbReference>
<comment type="caution">
    <text evidence="2">The sequence shown here is derived from an EMBL/GenBank/DDBJ whole genome shotgun (WGS) entry which is preliminary data.</text>
</comment>
<protein>
    <submittedName>
        <fullName evidence="2">DUF2798 domain-containing protein</fullName>
    </submittedName>
</protein>
<evidence type="ECO:0000256" key="1">
    <source>
        <dbReference type="SAM" id="Phobius"/>
    </source>
</evidence>
<accession>A0A430KSD9</accession>
<dbReference type="EMBL" id="RQXW01000006">
    <property type="protein sequence ID" value="RTE66254.1"/>
    <property type="molecule type" value="Genomic_DNA"/>
</dbReference>
<sequence length="133" mass="14249">MSVMGGSLTGVMTYINVGYGNTFYSDWLSSFLAALILMPAGLLLMGLITKFVAQWLPNTNAHARNLVTGGVMACMMESIMAFSTTANTLGFSSSADFLTGWLFSFLAALPLGLALMVVMSLTVKPKIELYLKS</sequence>